<gene>
    <name evidence="3" type="primary">g6312</name>
    <name evidence="3" type="ORF">VP750_LOCUS5409</name>
</gene>
<feature type="compositionally biased region" description="Low complexity" evidence="2">
    <location>
        <begin position="1"/>
        <end position="17"/>
    </location>
</feature>
<sequence length="1026" mass="110273">MPASPAAPSSGYSTPGARASQDAEHRMSSPASLRMATPPPKAPALKLQPPPGGSQAAPRRATSEQEVLKPSPAKSQGSEATQHSPGASSHSSVLGEDAELLQRASEAQQHVLELRSRILGLTALNAELTRKIQSGVDETAAMKALESRNAELQQQLSTCNKEISGLQADLALHERMEQRMMAKVRAAEQALLDGEFSILNSSPLGRAQVERFAALNARIQELESMHGVAPAKVQSAAEQASPVKSVGIQQLRSGRPDSALVKQLQAQLSGLAAQLEAVTEQLAAASQAATDEQRKAQSAREEANLTSERAAALQEQLMAVQVRLQEAYAAKEFSAVPSKEASEAVAELQAENKRLAGLLSEAEVAAEGAAQLRDALEAKNEAEVLQEGLLEDAVAKQRRAEQDLATFRQHLAEERDAASAARERSKTAAAQGLAGREELAALKAQMSSLQAELAKAKLDVKTAVADAEKRQSELSALQREHQQAKNLHAAALKEVEALHAGHASAAQRAEEAIAELALVRETQAALTTQATQSAAIHAKHAQQAREELELVRRRAADSIRASSVSTAQLRELEDLRAQLHSRQQPAFDHSEQDLQVKLRTAEAEIVKLQMTAQGHALELNHVDEVRDMKSRMADLSAELESLRVAKAEAESLAAVRAEEADDLAARLAEAKLHLAELEAVAPGSHQSQAAVSKASDTEQTRQWLPRAISDAASAAMYPTAKLHLTQPEGLKHSPRMVITPRQVQDNSEEISTLKAELATLKDELRSVRGQLASSTSACTVAESRNRQLSGQVSAKIAELAQMREEAEKSASNYKAARAEAEHLKRSSEGQEVPGLEMAALQAKFGALAAKHEEALGKLTQMAAAKEAAEAAKEAAASEAHTHQQHARTHAIRSEEKQVEIEELRAEVRRGEQRLRTANRDMKSMQDKAELHSKFSTQYLAELEALRAQRQSPDKRRASAPSGNGNADAPPQAAGEAGEESELEQEVNRLRSENAALAEQVKSYQADVANLVSLRGVGHTGSRQRTL</sequence>
<evidence type="ECO:0000256" key="2">
    <source>
        <dbReference type="SAM" id="MobiDB-lite"/>
    </source>
</evidence>
<keyword evidence="1" id="KW-0175">Coiled coil</keyword>
<feature type="region of interest" description="Disordered" evidence="2">
    <location>
        <begin position="869"/>
        <end position="895"/>
    </location>
</feature>
<evidence type="ECO:0000313" key="4">
    <source>
        <dbReference type="Proteomes" id="UP001497392"/>
    </source>
</evidence>
<feature type="compositionally biased region" description="Basic and acidic residues" evidence="2">
    <location>
        <begin position="947"/>
        <end position="956"/>
    </location>
</feature>
<protein>
    <submittedName>
        <fullName evidence="3">G6312 protein</fullName>
    </submittedName>
</protein>
<name>A0ABP1FV28_9CHLO</name>
<evidence type="ECO:0000313" key="3">
    <source>
        <dbReference type="EMBL" id="CAL5223750.1"/>
    </source>
</evidence>
<feature type="compositionally biased region" description="Polar residues" evidence="2">
    <location>
        <begin position="73"/>
        <end position="92"/>
    </location>
</feature>
<reference evidence="3 4" key="1">
    <citation type="submission" date="2024-06" db="EMBL/GenBank/DDBJ databases">
        <authorList>
            <person name="Kraege A."/>
            <person name="Thomma B."/>
        </authorList>
    </citation>
    <scope>NUCLEOTIDE SEQUENCE [LARGE SCALE GENOMIC DNA]</scope>
</reference>
<dbReference type="EMBL" id="CAXHTA020000009">
    <property type="protein sequence ID" value="CAL5223750.1"/>
    <property type="molecule type" value="Genomic_DNA"/>
</dbReference>
<feature type="coiled-coil region" evidence="1">
    <location>
        <begin position="261"/>
        <end position="379"/>
    </location>
</feature>
<feature type="coiled-coil region" evidence="1">
    <location>
        <begin position="439"/>
        <end position="494"/>
    </location>
</feature>
<feature type="coiled-coil region" evidence="1">
    <location>
        <begin position="142"/>
        <end position="169"/>
    </location>
</feature>
<proteinExistence type="predicted"/>
<feature type="coiled-coil region" evidence="1">
    <location>
        <begin position="743"/>
        <end position="826"/>
    </location>
</feature>
<dbReference type="PANTHER" id="PTHR47270:SF3">
    <property type="entry name" value="HYPOTETICAL PROTEIN"/>
    <property type="match status" value="1"/>
</dbReference>
<keyword evidence="4" id="KW-1185">Reference proteome</keyword>
<organism evidence="3 4">
    <name type="scientific">Coccomyxa viridis</name>
    <dbReference type="NCBI Taxonomy" id="1274662"/>
    <lineage>
        <taxon>Eukaryota</taxon>
        <taxon>Viridiplantae</taxon>
        <taxon>Chlorophyta</taxon>
        <taxon>core chlorophytes</taxon>
        <taxon>Trebouxiophyceae</taxon>
        <taxon>Trebouxiophyceae incertae sedis</taxon>
        <taxon>Coccomyxaceae</taxon>
        <taxon>Coccomyxa</taxon>
    </lineage>
</organism>
<feature type="compositionally biased region" description="Pro residues" evidence="2">
    <location>
        <begin position="37"/>
        <end position="52"/>
    </location>
</feature>
<feature type="coiled-coil region" evidence="1">
    <location>
        <begin position="591"/>
        <end position="680"/>
    </location>
</feature>
<feature type="region of interest" description="Disordered" evidence="2">
    <location>
        <begin position="947"/>
        <end position="990"/>
    </location>
</feature>
<dbReference type="PANTHER" id="PTHR47270">
    <property type="entry name" value="PROTEIN MLP1-LIKE"/>
    <property type="match status" value="1"/>
</dbReference>
<feature type="compositionally biased region" description="Low complexity" evidence="2">
    <location>
        <begin position="966"/>
        <end position="975"/>
    </location>
</feature>
<evidence type="ECO:0000256" key="1">
    <source>
        <dbReference type="SAM" id="Coils"/>
    </source>
</evidence>
<feature type="region of interest" description="Disordered" evidence="2">
    <location>
        <begin position="1"/>
        <end position="94"/>
    </location>
</feature>
<comment type="caution">
    <text evidence="3">The sequence shown here is derived from an EMBL/GenBank/DDBJ whole genome shotgun (WGS) entry which is preliminary data.</text>
</comment>
<accession>A0ABP1FV28</accession>
<dbReference type="Proteomes" id="UP001497392">
    <property type="component" value="Unassembled WGS sequence"/>
</dbReference>